<name>A0AAE9WBZ5_9SCHI</name>
<feature type="region of interest" description="Disordered" evidence="4">
    <location>
        <begin position="1"/>
        <end position="46"/>
    </location>
</feature>
<dbReference type="InterPro" id="IPR001199">
    <property type="entry name" value="Cyt_B5-like_heme/steroid-bd"/>
</dbReference>
<gene>
    <name evidence="6" type="ORF">SOMG_04058</name>
</gene>
<dbReference type="PROSITE" id="PS50255">
    <property type="entry name" value="CYTOCHROME_B5_2"/>
    <property type="match status" value="1"/>
</dbReference>
<evidence type="ECO:0000256" key="3">
    <source>
        <dbReference type="ARBA" id="ARBA00023004"/>
    </source>
</evidence>
<evidence type="ECO:0000256" key="2">
    <source>
        <dbReference type="ARBA" id="ARBA00022723"/>
    </source>
</evidence>
<dbReference type="Gene3D" id="3.10.120.10">
    <property type="entry name" value="Cytochrome b5-like heme/steroid binding domain"/>
    <property type="match status" value="1"/>
</dbReference>
<protein>
    <submittedName>
        <fullName evidence="6">NADPH-hemoprotein reductase</fullName>
    </submittedName>
</protein>
<dbReference type="RefSeq" id="XP_056037682.1">
    <property type="nucleotide sequence ID" value="XM_056182845.1"/>
</dbReference>
<dbReference type="GeneID" id="80877534"/>
<feature type="domain" description="Cytochrome b5 heme-binding" evidence="5">
    <location>
        <begin position="63"/>
        <end position="139"/>
    </location>
</feature>
<keyword evidence="3" id="KW-0408">Iron</keyword>
<dbReference type="SMART" id="SM01117">
    <property type="entry name" value="Cyt-b5"/>
    <property type="match status" value="1"/>
</dbReference>
<keyword evidence="2" id="KW-0479">Metal-binding</keyword>
<feature type="compositionally biased region" description="Basic and acidic residues" evidence="4">
    <location>
        <begin position="13"/>
        <end position="27"/>
    </location>
</feature>
<dbReference type="Pfam" id="PF00173">
    <property type="entry name" value="Cyt-b5"/>
    <property type="match status" value="1"/>
</dbReference>
<reference evidence="6 7" key="1">
    <citation type="journal article" date="2023" name="G3 (Bethesda)">
        <title>A high-quality reference genome for the fission yeast Schizosaccharomyces osmophilus.</title>
        <authorList>
            <person name="Jia G.S."/>
            <person name="Zhang W.C."/>
            <person name="Liang Y."/>
            <person name="Liu X.H."/>
            <person name="Rhind N."/>
            <person name="Pidoux A."/>
            <person name="Brysch-Herzberg M."/>
            <person name="Du L.L."/>
        </authorList>
    </citation>
    <scope>NUCLEOTIDE SEQUENCE [LARGE SCALE GENOMIC DNA]</scope>
    <source>
        <strain evidence="6 7">CBS 15793</strain>
    </source>
</reference>
<evidence type="ECO:0000256" key="4">
    <source>
        <dbReference type="SAM" id="MobiDB-lite"/>
    </source>
</evidence>
<dbReference type="PANTHER" id="PTHR46237">
    <property type="entry name" value="CYTOCHROME B5 REDUCTASE 4 FAMILY MEMBER"/>
    <property type="match status" value="1"/>
</dbReference>
<proteinExistence type="predicted"/>
<dbReference type="PANTHER" id="PTHR46237:SF1">
    <property type="entry name" value="CYTOCHROME B5 REDUCTASE 4"/>
    <property type="match status" value="1"/>
</dbReference>
<dbReference type="SUPFAM" id="SSF55856">
    <property type="entry name" value="Cytochrome b5-like heme/steroid binding domain"/>
    <property type="match status" value="1"/>
</dbReference>
<keyword evidence="7" id="KW-1185">Reference proteome</keyword>
<dbReference type="GO" id="GO:0020037">
    <property type="term" value="F:heme binding"/>
    <property type="evidence" value="ECO:0007669"/>
    <property type="project" value="TreeGrafter"/>
</dbReference>
<dbReference type="InterPro" id="IPR051872">
    <property type="entry name" value="Cytochrome_b5/Flavoprotein_Rdt"/>
</dbReference>
<evidence type="ECO:0000256" key="1">
    <source>
        <dbReference type="ARBA" id="ARBA00022617"/>
    </source>
</evidence>
<dbReference type="AlphaFoldDB" id="A0AAE9WBZ5"/>
<accession>A0AAE9WBZ5</accession>
<organism evidence="6 7">
    <name type="scientific">Schizosaccharomyces osmophilus</name>
    <dbReference type="NCBI Taxonomy" id="2545709"/>
    <lineage>
        <taxon>Eukaryota</taxon>
        <taxon>Fungi</taxon>
        <taxon>Dikarya</taxon>
        <taxon>Ascomycota</taxon>
        <taxon>Taphrinomycotina</taxon>
        <taxon>Schizosaccharomycetes</taxon>
        <taxon>Schizosaccharomycetales</taxon>
        <taxon>Schizosaccharomycetaceae</taxon>
        <taxon>Schizosaccharomyces</taxon>
    </lineage>
</organism>
<dbReference type="InterPro" id="IPR036400">
    <property type="entry name" value="Cyt_B5-like_heme/steroid_sf"/>
</dbReference>
<evidence type="ECO:0000259" key="5">
    <source>
        <dbReference type="PROSITE" id="PS50255"/>
    </source>
</evidence>
<dbReference type="GO" id="GO:0004128">
    <property type="term" value="F:cytochrome-b5 reductase activity, acting on NAD(P)H"/>
    <property type="evidence" value="ECO:0007669"/>
    <property type="project" value="TreeGrafter"/>
</dbReference>
<dbReference type="GO" id="GO:0005737">
    <property type="term" value="C:cytoplasm"/>
    <property type="evidence" value="ECO:0007669"/>
    <property type="project" value="TreeGrafter"/>
</dbReference>
<dbReference type="Proteomes" id="UP001212411">
    <property type="component" value="Chromosome 2"/>
</dbReference>
<evidence type="ECO:0000313" key="6">
    <source>
        <dbReference type="EMBL" id="WBW73439.1"/>
    </source>
</evidence>
<evidence type="ECO:0000313" key="7">
    <source>
        <dbReference type="Proteomes" id="UP001212411"/>
    </source>
</evidence>
<feature type="compositionally biased region" description="Polar residues" evidence="4">
    <location>
        <begin position="1"/>
        <end position="12"/>
    </location>
</feature>
<keyword evidence="1" id="KW-0349">Heme</keyword>
<dbReference type="EMBL" id="CP115612">
    <property type="protein sequence ID" value="WBW73439.1"/>
    <property type="molecule type" value="Genomic_DNA"/>
</dbReference>
<dbReference type="KEGG" id="som:SOMG_04058"/>
<sequence>MSSFLKSLFSKQEATKEEPARAGGEKQTKRKSKKKQKNEPGCTQEKWDALVRSGENLSGVDQPFEVTMKELEKHNTKDDCWIAVRGKVYNVTAYAPYHPDGAKKIFKHSGIDATKQYMKAHADVNEEEMLRTCFVGPLVNSST</sequence>
<dbReference type="GO" id="GO:0046872">
    <property type="term" value="F:metal ion binding"/>
    <property type="evidence" value="ECO:0007669"/>
    <property type="project" value="UniProtKB-KW"/>
</dbReference>